<protein>
    <submittedName>
        <fullName evidence="3">Uncharacterized protein</fullName>
    </submittedName>
</protein>
<sequence>MALEWHMKPILLILICILNDAATLVISVDNAKISPHPDKWRIGQLIFLSIVLGALLTGLSFAHFFIARDVFEVSEPQLEAIMYLHISSAPHFVIFSTRLAGYFWENMPSPIFFIAVMGTQVFAMLICVYGVIVGEAIGWIWGIVVIAVSLVYFVLLDFVKVYIFKHWSFEFTAHAWPTKDRKVKLAARKARVIQQKRVWISIDKVRQVGLKIKALEAMKA</sequence>
<feature type="transmembrane region" description="Helical" evidence="1">
    <location>
        <begin position="111"/>
        <end position="132"/>
    </location>
</feature>
<keyword evidence="2" id="KW-0732">Signal</keyword>
<dbReference type="Proteomes" id="UP000726737">
    <property type="component" value="Unassembled WGS sequence"/>
</dbReference>
<keyword evidence="1" id="KW-0472">Membrane</keyword>
<feature type="transmembrane region" description="Helical" evidence="1">
    <location>
        <begin position="43"/>
        <end position="66"/>
    </location>
</feature>
<organism evidence="3 4">
    <name type="scientific">Mortierella polycephala</name>
    <dbReference type="NCBI Taxonomy" id="41804"/>
    <lineage>
        <taxon>Eukaryota</taxon>
        <taxon>Fungi</taxon>
        <taxon>Fungi incertae sedis</taxon>
        <taxon>Mucoromycota</taxon>
        <taxon>Mortierellomycotina</taxon>
        <taxon>Mortierellomycetes</taxon>
        <taxon>Mortierellales</taxon>
        <taxon>Mortierellaceae</taxon>
        <taxon>Mortierella</taxon>
    </lineage>
</organism>
<evidence type="ECO:0000256" key="1">
    <source>
        <dbReference type="SAM" id="Phobius"/>
    </source>
</evidence>
<dbReference type="OrthoDB" id="116380at2759"/>
<dbReference type="Gene3D" id="1.20.1110.10">
    <property type="entry name" value="Calcium-transporting ATPase, transmembrane domain"/>
    <property type="match status" value="1"/>
</dbReference>
<proteinExistence type="predicted"/>
<accession>A0A9P6PYR3</accession>
<comment type="caution">
    <text evidence="3">The sequence shown here is derived from an EMBL/GenBank/DDBJ whole genome shotgun (WGS) entry which is preliminary data.</text>
</comment>
<feature type="transmembrane region" description="Helical" evidence="1">
    <location>
        <begin position="138"/>
        <end position="159"/>
    </location>
</feature>
<evidence type="ECO:0000313" key="3">
    <source>
        <dbReference type="EMBL" id="KAG0255932.1"/>
    </source>
</evidence>
<keyword evidence="1" id="KW-1133">Transmembrane helix</keyword>
<name>A0A9P6PYR3_9FUNG</name>
<dbReference type="SUPFAM" id="SSF81665">
    <property type="entry name" value="Calcium ATPase, transmembrane domain M"/>
    <property type="match status" value="1"/>
</dbReference>
<dbReference type="AlphaFoldDB" id="A0A9P6PYR3"/>
<dbReference type="InterPro" id="IPR023298">
    <property type="entry name" value="ATPase_P-typ_TM_dom_sf"/>
</dbReference>
<evidence type="ECO:0000313" key="4">
    <source>
        <dbReference type="Proteomes" id="UP000726737"/>
    </source>
</evidence>
<evidence type="ECO:0000256" key="2">
    <source>
        <dbReference type="SAM" id="SignalP"/>
    </source>
</evidence>
<gene>
    <name evidence="3" type="ORF">BG011_004858</name>
</gene>
<feature type="signal peptide" evidence="2">
    <location>
        <begin position="1"/>
        <end position="23"/>
    </location>
</feature>
<feature type="chain" id="PRO_5040208799" evidence="2">
    <location>
        <begin position="24"/>
        <end position="220"/>
    </location>
</feature>
<reference evidence="3" key="1">
    <citation type="journal article" date="2020" name="Fungal Divers.">
        <title>Resolving the Mortierellaceae phylogeny through synthesis of multi-gene phylogenetics and phylogenomics.</title>
        <authorList>
            <person name="Vandepol N."/>
            <person name="Liber J."/>
            <person name="Desiro A."/>
            <person name="Na H."/>
            <person name="Kennedy M."/>
            <person name="Barry K."/>
            <person name="Grigoriev I.V."/>
            <person name="Miller A.N."/>
            <person name="O'Donnell K."/>
            <person name="Stajich J.E."/>
            <person name="Bonito G."/>
        </authorList>
    </citation>
    <scope>NUCLEOTIDE SEQUENCE</scope>
    <source>
        <strain evidence="3">KOD948</strain>
    </source>
</reference>
<dbReference type="PANTHER" id="PTHR42861">
    <property type="entry name" value="CALCIUM-TRANSPORTING ATPASE"/>
    <property type="match status" value="1"/>
</dbReference>
<dbReference type="EMBL" id="JAAAJA010000325">
    <property type="protein sequence ID" value="KAG0255932.1"/>
    <property type="molecule type" value="Genomic_DNA"/>
</dbReference>
<keyword evidence="4" id="KW-1185">Reference proteome</keyword>
<keyword evidence="1" id="KW-0812">Transmembrane</keyword>